<dbReference type="EMBL" id="MFAZ01000031">
    <property type="protein sequence ID" value="OGD86791.1"/>
    <property type="molecule type" value="Genomic_DNA"/>
</dbReference>
<name>A0A1F5G4K4_9BACT</name>
<evidence type="ECO:0000256" key="1">
    <source>
        <dbReference type="SAM" id="MobiDB-lite"/>
    </source>
</evidence>
<feature type="domain" description="PEGA" evidence="2">
    <location>
        <begin position="46"/>
        <end position="109"/>
    </location>
</feature>
<feature type="region of interest" description="Disordered" evidence="1">
    <location>
        <begin position="251"/>
        <end position="275"/>
    </location>
</feature>
<sequence>MPNLAKNRVTFSAIAAFLILAVAVAAIFWARGFKPDLKNGKIERTGLIVATSIPTGAQVYLDDRLTSATNTNIGYLDPKTYRIRIEKDGYTSWEKEILVQADLATEIKALLFPVAPEIKPLSTTGAHNPTLSPDGGQIAYGVTGERGGAYILSMGDRPFPFRQDVRQLTQNRGTIDYSKATFIWSPDSNQIIARIKGQNDQIISNLLLEAGRSNQQPNDITASLNATISDWQQQIDAKDQTRVIPVPDEVKSATAGAQTASPSPSPKTRQSPSDLSLTTSHLSLNYFPTGLMLSPDEEKVLYKNKENKYKVYDLKTKKEFTLPDFSDFINISWYPDSAHLVVAQKDLISIIETDGTNKMTVYSGNFENPDQPAGGVFAHPSGTRLIILTTLTQTEGSPPNLYSINLR</sequence>
<dbReference type="Gene3D" id="2.120.10.30">
    <property type="entry name" value="TolB, C-terminal domain"/>
    <property type="match status" value="1"/>
</dbReference>
<comment type="caution">
    <text evidence="3">The sequence shown here is derived from an EMBL/GenBank/DDBJ whole genome shotgun (WGS) entry which is preliminary data.</text>
</comment>
<dbReference type="AlphaFoldDB" id="A0A1F5G4K4"/>
<dbReference type="InterPro" id="IPR011048">
    <property type="entry name" value="Haem_d1_sf"/>
</dbReference>
<reference evidence="3 4" key="1">
    <citation type="journal article" date="2016" name="Nat. Commun.">
        <title>Thousands of microbial genomes shed light on interconnected biogeochemical processes in an aquifer system.</title>
        <authorList>
            <person name="Anantharaman K."/>
            <person name="Brown C.T."/>
            <person name="Hug L.A."/>
            <person name="Sharon I."/>
            <person name="Castelle C.J."/>
            <person name="Probst A.J."/>
            <person name="Thomas B.C."/>
            <person name="Singh A."/>
            <person name="Wilkins M.J."/>
            <person name="Karaoz U."/>
            <person name="Brodie E.L."/>
            <person name="Williams K.H."/>
            <person name="Hubbard S.S."/>
            <person name="Banfield J.F."/>
        </authorList>
    </citation>
    <scope>NUCLEOTIDE SEQUENCE [LARGE SCALE GENOMIC DNA]</scope>
</reference>
<evidence type="ECO:0000259" key="2">
    <source>
        <dbReference type="Pfam" id="PF08308"/>
    </source>
</evidence>
<dbReference type="SUPFAM" id="SSF51004">
    <property type="entry name" value="C-terminal (heme d1) domain of cytochrome cd1-nitrite reductase"/>
    <property type="match status" value="1"/>
</dbReference>
<feature type="compositionally biased region" description="Polar residues" evidence="1">
    <location>
        <begin position="255"/>
        <end position="270"/>
    </location>
</feature>
<accession>A0A1F5G4K4</accession>
<dbReference type="STRING" id="1797711.A2870_02325"/>
<organism evidence="3 4">
    <name type="scientific">Candidatus Curtissbacteria bacterium RIFCSPHIGHO2_01_FULL_41_11</name>
    <dbReference type="NCBI Taxonomy" id="1797711"/>
    <lineage>
        <taxon>Bacteria</taxon>
        <taxon>Candidatus Curtissiibacteriota</taxon>
    </lineage>
</organism>
<dbReference type="Proteomes" id="UP000179102">
    <property type="component" value="Unassembled WGS sequence"/>
</dbReference>
<dbReference type="InterPro" id="IPR011042">
    <property type="entry name" value="6-blade_b-propeller_TolB-like"/>
</dbReference>
<protein>
    <recommendedName>
        <fullName evidence="2">PEGA domain-containing protein</fullName>
    </recommendedName>
</protein>
<dbReference type="Pfam" id="PF08308">
    <property type="entry name" value="PEGA"/>
    <property type="match status" value="1"/>
</dbReference>
<evidence type="ECO:0000313" key="3">
    <source>
        <dbReference type="EMBL" id="OGD86791.1"/>
    </source>
</evidence>
<proteinExistence type="predicted"/>
<dbReference type="InterPro" id="IPR013229">
    <property type="entry name" value="PEGA"/>
</dbReference>
<gene>
    <name evidence="3" type="ORF">A2870_02325</name>
</gene>
<evidence type="ECO:0000313" key="4">
    <source>
        <dbReference type="Proteomes" id="UP000179102"/>
    </source>
</evidence>